<evidence type="ECO:0000313" key="2">
    <source>
        <dbReference type="Proteomes" id="UP000008694"/>
    </source>
</evidence>
<organism evidence="2">
    <name type="scientific">Arabidopsis lyrata subsp. lyrata</name>
    <name type="common">Lyre-leaved rock-cress</name>
    <dbReference type="NCBI Taxonomy" id="81972"/>
    <lineage>
        <taxon>Eukaryota</taxon>
        <taxon>Viridiplantae</taxon>
        <taxon>Streptophyta</taxon>
        <taxon>Embryophyta</taxon>
        <taxon>Tracheophyta</taxon>
        <taxon>Spermatophyta</taxon>
        <taxon>Magnoliopsida</taxon>
        <taxon>eudicotyledons</taxon>
        <taxon>Gunneridae</taxon>
        <taxon>Pentapetalae</taxon>
        <taxon>rosids</taxon>
        <taxon>malvids</taxon>
        <taxon>Brassicales</taxon>
        <taxon>Brassicaceae</taxon>
        <taxon>Camelineae</taxon>
        <taxon>Arabidopsis</taxon>
    </lineage>
</organism>
<evidence type="ECO:0000313" key="1">
    <source>
        <dbReference type="EMBL" id="EFH45673.1"/>
    </source>
</evidence>
<gene>
    <name evidence="1" type="ORF">ARALYDRAFT_657084</name>
</gene>
<protein>
    <submittedName>
        <fullName evidence="1">Predicted protein</fullName>
    </submittedName>
</protein>
<dbReference type="Pfam" id="PF02458">
    <property type="entry name" value="Transferase"/>
    <property type="match status" value="1"/>
</dbReference>
<keyword evidence="2" id="KW-1185">Reference proteome</keyword>
<proteinExistence type="predicted"/>
<dbReference type="Proteomes" id="UP000008694">
    <property type="component" value="Unassembled WGS sequence"/>
</dbReference>
<reference evidence="2" key="1">
    <citation type="journal article" date="2011" name="Nat. Genet.">
        <title>The Arabidopsis lyrata genome sequence and the basis of rapid genome size change.</title>
        <authorList>
            <person name="Hu T.T."/>
            <person name="Pattyn P."/>
            <person name="Bakker E.G."/>
            <person name="Cao J."/>
            <person name="Cheng J.-F."/>
            <person name="Clark R.M."/>
            <person name="Fahlgren N."/>
            <person name="Fawcett J.A."/>
            <person name="Grimwood J."/>
            <person name="Gundlach H."/>
            <person name="Haberer G."/>
            <person name="Hollister J.D."/>
            <person name="Ossowski S."/>
            <person name="Ottilar R.P."/>
            <person name="Salamov A.A."/>
            <person name="Schneeberger K."/>
            <person name="Spannagl M."/>
            <person name="Wang X."/>
            <person name="Yang L."/>
            <person name="Nasrallah M.E."/>
            <person name="Bergelson J."/>
            <person name="Carrington J.C."/>
            <person name="Gaut B.S."/>
            <person name="Schmutz J."/>
            <person name="Mayer K.F.X."/>
            <person name="Van de Peer Y."/>
            <person name="Grigoriev I.V."/>
            <person name="Nordborg M."/>
            <person name="Weigel D."/>
            <person name="Guo Y.-L."/>
        </authorList>
    </citation>
    <scope>NUCLEOTIDE SEQUENCE [LARGE SCALE GENOMIC DNA]</scope>
    <source>
        <strain evidence="2">cv. MN47</strain>
    </source>
</reference>
<dbReference type="InterPro" id="IPR023213">
    <property type="entry name" value="CAT-like_dom_sf"/>
</dbReference>
<name>D7MCI1_ARALL</name>
<accession>D7MCI1</accession>
<dbReference type="HOGENOM" id="CLU_2457856_0_0_1"/>
<dbReference type="AlphaFoldDB" id="D7MCI1"/>
<dbReference type="Gramene" id="Al_scaffold_0007_1139">
    <property type="protein sequence ID" value="Al_scaffold_0007_1139"/>
    <property type="gene ID" value="Al_scaffold_0007_1139"/>
</dbReference>
<dbReference type="EMBL" id="GL348719">
    <property type="protein sequence ID" value="EFH45673.1"/>
    <property type="molecule type" value="Genomic_DNA"/>
</dbReference>
<sequence>MKVPLKAFLMGVRVSMTSKVSSSRLFDERKLSSLKRASLLMKSRALKLNPDGITVLGVAVGIRHALDPPLPQEYYGNAYIDSLRRANQY</sequence>
<dbReference type="Gene3D" id="3.30.559.10">
    <property type="entry name" value="Chloramphenicol acetyltransferase-like domain"/>
    <property type="match status" value="1"/>
</dbReference>